<dbReference type="GO" id="GO:0005666">
    <property type="term" value="C:RNA polymerase III complex"/>
    <property type="evidence" value="ECO:0007669"/>
    <property type="project" value="TreeGrafter"/>
</dbReference>
<organism evidence="2 3">
    <name type="scientific">Dinoponera quadriceps</name>
    <name type="common">South American ant</name>
    <dbReference type="NCBI Taxonomy" id="609295"/>
    <lineage>
        <taxon>Eukaryota</taxon>
        <taxon>Metazoa</taxon>
        <taxon>Ecdysozoa</taxon>
        <taxon>Arthropoda</taxon>
        <taxon>Hexapoda</taxon>
        <taxon>Insecta</taxon>
        <taxon>Pterygota</taxon>
        <taxon>Neoptera</taxon>
        <taxon>Endopterygota</taxon>
        <taxon>Hymenoptera</taxon>
        <taxon>Apocrita</taxon>
        <taxon>Aculeata</taxon>
        <taxon>Formicoidea</taxon>
        <taxon>Formicidae</taxon>
        <taxon>Ponerinae</taxon>
        <taxon>Ponerini</taxon>
        <taxon>Dinoponera</taxon>
    </lineage>
</organism>
<accession>A0A6P3WPS2</accession>
<feature type="region of interest" description="Disordered" evidence="1">
    <location>
        <begin position="415"/>
        <end position="477"/>
    </location>
</feature>
<proteinExistence type="predicted"/>
<dbReference type="KEGG" id="dqu:106740911"/>
<evidence type="ECO:0000313" key="2">
    <source>
        <dbReference type="Proteomes" id="UP000515204"/>
    </source>
</evidence>
<dbReference type="Proteomes" id="UP000515204">
    <property type="component" value="Unplaced"/>
</dbReference>
<dbReference type="RefSeq" id="XP_014467862.1">
    <property type="nucleotide sequence ID" value="XM_014612376.1"/>
</dbReference>
<feature type="region of interest" description="Disordered" evidence="1">
    <location>
        <begin position="141"/>
        <end position="164"/>
    </location>
</feature>
<reference evidence="3" key="1">
    <citation type="submission" date="2025-08" db="UniProtKB">
        <authorList>
            <consortium name="RefSeq"/>
        </authorList>
    </citation>
    <scope>IDENTIFICATION</scope>
</reference>
<keyword evidence="3" id="KW-0804">Transcription</keyword>
<evidence type="ECO:0000256" key="1">
    <source>
        <dbReference type="SAM" id="MobiDB-lite"/>
    </source>
</evidence>
<dbReference type="PANTHER" id="PTHR12069:SF0">
    <property type="entry name" value="DNA-DIRECTED RNA POLYMERASE III SUBUNIT RPC5"/>
    <property type="match status" value="1"/>
</dbReference>
<name>A0A6P3WPS2_DINQU</name>
<dbReference type="InterPro" id="IPR006886">
    <property type="entry name" value="RNA_pol_III_Rpc5"/>
</dbReference>
<dbReference type="GO" id="GO:0042797">
    <property type="term" value="P:tRNA transcription by RNA polymerase III"/>
    <property type="evidence" value="ECO:0007669"/>
    <property type="project" value="TreeGrafter"/>
</dbReference>
<keyword evidence="2" id="KW-1185">Reference proteome</keyword>
<dbReference type="GeneID" id="106740911"/>
<dbReference type="Pfam" id="PF04801">
    <property type="entry name" value="RPC5"/>
    <property type="match status" value="1"/>
</dbReference>
<feature type="compositionally biased region" description="Basic and acidic residues" evidence="1">
    <location>
        <begin position="141"/>
        <end position="154"/>
    </location>
</feature>
<protein>
    <submittedName>
        <fullName evidence="3">DNA-directed RNA polymerase III subunit RPC5</fullName>
    </submittedName>
</protein>
<evidence type="ECO:0000313" key="3">
    <source>
        <dbReference type="RefSeq" id="XP_014467862.1"/>
    </source>
</evidence>
<gene>
    <name evidence="3" type="primary">LOC106740911</name>
</gene>
<dbReference type="AlphaFoldDB" id="A0A6P3WPS2"/>
<dbReference type="PANTHER" id="PTHR12069">
    <property type="entry name" value="DNA-DIRECTED RNA POLYMERASES III 80 KDA POLYPEPTIDE RNA POLYMERASE III SUBUNIT 5"/>
    <property type="match status" value="1"/>
</dbReference>
<keyword evidence="3" id="KW-0240">DNA-directed RNA polymerase</keyword>
<sequence length="477" mass="55202">MEEDPVVKEIPVFLSKTLQDKLYLVQYPLLPMRDGSENFTVLKSSFKPENQELQLELEVDVENNNYDQIKGAQFILNAKNESKKNESIYDSDLLDKTILSSAQSVVDCTNYAIGIFQNEEFHITPVKGILEMRPQFDYLEKGDKRAKDETKASGEDSNDEEENAAPVKVTFARHQSDHVKKFQEQSFQFNSKKKPECCIQTTYIPMHAPEAHLTRIQMFCPSRDMMVHSLNLSPQEYLDLLIPPRSQHSMTFLEQVKMLPLEEQVRILMKKSGILSFKNLRSMISDHNVTDALNYVQKAAVLVQGNWIVKSELIYPKDFTSSQNGIPGEVMCRARDYILLCFTERPYIKRDQLSTFVKVPLAEVNEILEVIATKEFKEGWKLMLPPDWEFCKRFPEQTERQRIFWDARRKYLTESHAPPRQRRKSSRESLGSENEERNVGRGRKSHRDSSLSDNDGTVEPVKPKKTSSRKNSETTTT</sequence>
<dbReference type="CTD" id="55718"/>
<dbReference type="OrthoDB" id="340681at2759"/>